<dbReference type="Proteomes" id="UP000244005">
    <property type="component" value="Unassembled WGS sequence"/>
</dbReference>
<name>A0A2R6WS76_MARPO</name>
<proteinExistence type="predicted"/>
<gene>
    <name evidence="2" type="ORF">MARPO_0062s0080</name>
</gene>
<keyword evidence="3" id="KW-1185">Reference proteome</keyword>
<evidence type="ECO:0000313" key="2">
    <source>
        <dbReference type="EMBL" id="PTQ36663.1"/>
    </source>
</evidence>
<protein>
    <submittedName>
        <fullName evidence="2">Uncharacterized protein</fullName>
    </submittedName>
</protein>
<keyword evidence="1" id="KW-0175">Coiled coil</keyword>
<reference evidence="3" key="1">
    <citation type="journal article" date="2017" name="Cell">
        <title>Insights into land plant evolution garnered from the Marchantia polymorpha genome.</title>
        <authorList>
            <person name="Bowman J.L."/>
            <person name="Kohchi T."/>
            <person name="Yamato K.T."/>
            <person name="Jenkins J."/>
            <person name="Shu S."/>
            <person name="Ishizaki K."/>
            <person name="Yamaoka S."/>
            <person name="Nishihama R."/>
            <person name="Nakamura Y."/>
            <person name="Berger F."/>
            <person name="Adam C."/>
            <person name="Aki S.S."/>
            <person name="Althoff F."/>
            <person name="Araki T."/>
            <person name="Arteaga-Vazquez M.A."/>
            <person name="Balasubrmanian S."/>
            <person name="Barry K."/>
            <person name="Bauer D."/>
            <person name="Boehm C.R."/>
            <person name="Briginshaw L."/>
            <person name="Caballero-Perez J."/>
            <person name="Catarino B."/>
            <person name="Chen F."/>
            <person name="Chiyoda S."/>
            <person name="Chovatia M."/>
            <person name="Davies K.M."/>
            <person name="Delmans M."/>
            <person name="Demura T."/>
            <person name="Dierschke T."/>
            <person name="Dolan L."/>
            <person name="Dorantes-Acosta A.E."/>
            <person name="Eklund D.M."/>
            <person name="Florent S.N."/>
            <person name="Flores-Sandoval E."/>
            <person name="Fujiyama A."/>
            <person name="Fukuzawa H."/>
            <person name="Galik B."/>
            <person name="Grimanelli D."/>
            <person name="Grimwood J."/>
            <person name="Grossniklaus U."/>
            <person name="Hamada T."/>
            <person name="Haseloff J."/>
            <person name="Hetherington A.J."/>
            <person name="Higo A."/>
            <person name="Hirakawa Y."/>
            <person name="Hundley H.N."/>
            <person name="Ikeda Y."/>
            <person name="Inoue K."/>
            <person name="Inoue S.I."/>
            <person name="Ishida S."/>
            <person name="Jia Q."/>
            <person name="Kakita M."/>
            <person name="Kanazawa T."/>
            <person name="Kawai Y."/>
            <person name="Kawashima T."/>
            <person name="Kennedy M."/>
            <person name="Kinose K."/>
            <person name="Kinoshita T."/>
            <person name="Kohara Y."/>
            <person name="Koide E."/>
            <person name="Komatsu K."/>
            <person name="Kopischke S."/>
            <person name="Kubo M."/>
            <person name="Kyozuka J."/>
            <person name="Lagercrantz U."/>
            <person name="Lin S.S."/>
            <person name="Lindquist E."/>
            <person name="Lipzen A.M."/>
            <person name="Lu C.W."/>
            <person name="De Luna E."/>
            <person name="Martienssen R.A."/>
            <person name="Minamino N."/>
            <person name="Mizutani M."/>
            <person name="Mizutani M."/>
            <person name="Mochizuki N."/>
            <person name="Monte I."/>
            <person name="Mosher R."/>
            <person name="Nagasaki H."/>
            <person name="Nakagami H."/>
            <person name="Naramoto S."/>
            <person name="Nishitani K."/>
            <person name="Ohtani M."/>
            <person name="Okamoto T."/>
            <person name="Okumura M."/>
            <person name="Phillips J."/>
            <person name="Pollak B."/>
            <person name="Reinders A."/>
            <person name="Rovekamp M."/>
            <person name="Sano R."/>
            <person name="Sawa S."/>
            <person name="Schmid M.W."/>
            <person name="Shirakawa M."/>
            <person name="Solano R."/>
            <person name="Spunde A."/>
            <person name="Suetsugu N."/>
            <person name="Sugano S."/>
            <person name="Sugiyama A."/>
            <person name="Sun R."/>
            <person name="Suzuki Y."/>
            <person name="Takenaka M."/>
            <person name="Takezawa D."/>
            <person name="Tomogane H."/>
            <person name="Tsuzuki M."/>
            <person name="Ueda T."/>
            <person name="Umeda M."/>
            <person name="Ward J.M."/>
            <person name="Watanabe Y."/>
            <person name="Yazaki K."/>
            <person name="Yokoyama R."/>
            <person name="Yoshitake Y."/>
            <person name="Yotsui I."/>
            <person name="Zachgo S."/>
            <person name="Schmutz J."/>
        </authorList>
    </citation>
    <scope>NUCLEOTIDE SEQUENCE [LARGE SCALE GENOMIC DNA]</scope>
    <source>
        <strain evidence="3">Tak-1</strain>
    </source>
</reference>
<feature type="coiled-coil region" evidence="1">
    <location>
        <begin position="32"/>
        <end position="89"/>
    </location>
</feature>
<accession>A0A2R6WS76</accession>
<evidence type="ECO:0000256" key="1">
    <source>
        <dbReference type="SAM" id="Coils"/>
    </source>
</evidence>
<dbReference type="AlphaFoldDB" id="A0A2R6WS76"/>
<dbReference type="Gramene" id="Mp7g04450.1">
    <property type="protein sequence ID" value="Mp7g04450.1.cds1"/>
    <property type="gene ID" value="Mp7g04450"/>
</dbReference>
<evidence type="ECO:0000313" key="3">
    <source>
        <dbReference type="Proteomes" id="UP000244005"/>
    </source>
</evidence>
<dbReference type="EMBL" id="KZ772734">
    <property type="protein sequence ID" value="PTQ36663.1"/>
    <property type="molecule type" value="Genomic_DNA"/>
</dbReference>
<organism evidence="2 3">
    <name type="scientific">Marchantia polymorpha</name>
    <name type="common">Common liverwort</name>
    <name type="synonym">Marchantia aquatica</name>
    <dbReference type="NCBI Taxonomy" id="3197"/>
    <lineage>
        <taxon>Eukaryota</taxon>
        <taxon>Viridiplantae</taxon>
        <taxon>Streptophyta</taxon>
        <taxon>Embryophyta</taxon>
        <taxon>Marchantiophyta</taxon>
        <taxon>Marchantiopsida</taxon>
        <taxon>Marchantiidae</taxon>
        <taxon>Marchantiales</taxon>
        <taxon>Marchantiaceae</taxon>
        <taxon>Marchantia</taxon>
    </lineage>
</organism>
<sequence>MSSFQEPVIEPHFSFGNSHSRLMNAMVSWDKVNQLLRELAQVRGDIESASAVIENLQSWLENSTHSGTDEELEARIEKLRRLYVAERDRAMREENLVSRTILEIDAVTACMELSEHGAQPREEEREPT</sequence>